<proteinExistence type="predicted"/>
<dbReference type="EMBL" id="BAAALG010000008">
    <property type="protein sequence ID" value="GAA1102160.1"/>
    <property type="molecule type" value="Genomic_DNA"/>
</dbReference>
<name>A0ABN1TTZ7_9ACTN</name>
<accession>A0ABN1TTZ7</accession>
<sequence>MEWADGDYDAALHLLDRQIVDVDGLAVGKADDVELTPVDDDLVVTGLLTGPAALIPRLGGRAGGWLLRHYAAIKVARAHPTEPEAVDIAQVARVTSQIELAVPRRGLLRSREDGIRRHRIGDLLDAPVRLPDGSRAGRVIDVRLAQRADSGALVVSALVVDRHNVGGLLGYDRAQVDGPVAVAALVRWLHRRARLVALRHADVDWQRREVVVDLPRHGEPLTPAR</sequence>
<evidence type="ECO:0000313" key="2">
    <source>
        <dbReference type="Proteomes" id="UP001501581"/>
    </source>
</evidence>
<keyword evidence="2" id="KW-1185">Reference proteome</keyword>
<evidence type="ECO:0008006" key="3">
    <source>
        <dbReference type="Google" id="ProtNLM"/>
    </source>
</evidence>
<evidence type="ECO:0000313" key="1">
    <source>
        <dbReference type="EMBL" id="GAA1102160.1"/>
    </source>
</evidence>
<reference evidence="1 2" key="1">
    <citation type="journal article" date="2019" name="Int. J. Syst. Evol. Microbiol.">
        <title>The Global Catalogue of Microorganisms (GCM) 10K type strain sequencing project: providing services to taxonomists for standard genome sequencing and annotation.</title>
        <authorList>
            <consortium name="The Broad Institute Genomics Platform"/>
            <consortium name="The Broad Institute Genome Sequencing Center for Infectious Disease"/>
            <person name="Wu L."/>
            <person name="Ma J."/>
        </authorList>
    </citation>
    <scope>NUCLEOTIDE SEQUENCE [LARGE SCALE GENOMIC DNA]</scope>
    <source>
        <strain evidence="1 2">JCM 13008</strain>
    </source>
</reference>
<organism evidence="1 2">
    <name type="scientific">Nocardioides dubius</name>
    <dbReference type="NCBI Taxonomy" id="317019"/>
    <lineage>
        <taxon>Bacteria</taxon>
        <taxon>Bacillati</taxon>
        <taxon>Actinomycetota</taxon>
        <taxon>Actinomycetes</taxon>
        <taxon>Propionibacteriales</taxon>
        <taxon>Nocardioidaceae</taxon>
        <taxon>Nocardioides</taxon>
    </lineage>
</organism>
<protein>
    <recommendedName>
        <fullName evidence="3">PRC-barrel domain-containing protein</fullName>
    </recommendedName>
</protein>
<gene>
    <name evidence="1" type="ORF">GCM10009668_20770</name>
</gene>
<dbReference type="Proteomes" id="UP001501581">
    <property type="component" value="Unassembled WGS sequence"/>
</dbReference>
<comment type="caution">
    <text evidence="1">The sequence shown here is derived from an EMBL/GenBank/DDBJ whole genome shotgun (WGS) entry which is preliminary data.</text>
</comment>